<accession>A0A2U3KB79</accession>
<dbReference type="InterPro" id="IPR003959">
    <property type="entry name" value="ATPase_AAA_core"/>
</dbReference>
<dbReference type="CDD" id="cd00267">
    <property type="entry name" value="ABC_ATPase"/>
    <property type="match status" value="1"/>
</dbReference>
<organism evidence="3 4">
    <name type="scientific">Candidatus Sulfotelmatobacter kueseliae</name>
    <dbReference type="NCBI Taxonomy" id="2042962"/>
    <lineage>
        <taxon>Bacteria</taxon>
        <taxon>Pseudomonadati</taxon>
        <taxon>Acidobacteriota</taxon>
        <taxon>Terriglobia</taxon>
        <taxon>Terriglobales</taxon>
        <taxon>Candidatus Korobacteraceae</taxon>
        <taxon>Candidatus Sulfotelmatobacter</taxon>
    </lineage>
</organism>
<protein>
    <recommendedName>
        <fullName evidence="5">AAA+ ATPase domain-containing protein</fullName>
    </recommendedName>
</protein>
<dbReference type="GO" id="GO:0006302">
    <property type="term" value="P:double-strand break repair"/>
    <property type="evidence" value="ECO:0007669"/>
    <property type="project" value="InterPro"/>
</dbReference>
<evidence type="ECO:0000259" key="1">
    <source>
        <dbReference type="Pfam" id="PF13304"/>
    </source>
</evidence>
<gene>
    <name evidence="3" type="ORF">SBA1_170055</name>
</gene>
<dbReference type="Proteomes" id="UP000238701">
    <property type="component" value="Unassembled WGS sequence"/>
</dbReference>
<reference evidence="4" key="1">
    <citation type="submission" date="2018-02" db="EMBL/GenBank/DDBJ databases">
        <authorList>
            <person name="Hausmann B."/>
        </authorList>
    </citation>
    <scope>NUCLEOTIDE SEQUENCE [LARGE SCALE GENOMIC DNA]</scope>
    <source>
        <strain evidence="4">Peat soil MAG SbA1</strain>
    </source>
</reference>
<dbReference type="PANTHER" id="PTHR43581:SF2">
    <property type="entry name" value="EXCINUCLEASE ATPASE SUBUNIT"/>
    <property type="match status" value="1"/>
</dbReference>
<evidence type="ECO:0008006" key="5">
    <source>
        <dbReference type="Google" id="ProtNLM"/>
    </source>
</evidence>
<dbReference type="Gene3D" id="3.40.50.300">
    <property type="entry name" value="P-loop containing nucleotide triphosphate hydrolases"/>
    <property type="match status" value="2"/>
</dbReference>
<dbReference type="Pfam" id="PF13304">
    <property type="entry name" value="AAA_21"/>
    <property type="match status" value="1"/>
</dbReference>
<dbReference type="InterPro" id="IPR038729">
    <property type="entry name" value="Rad50/SbcC_AAA"/>
</dbReference>
<evidence type="ECO:0000313" key="4">
    <source>
        <dbReference type="Proteomes" id="UP000238701"/>
    </source>
</evidence>
<dbReference type="InterPro" id="IPR051396">
    <property type="entry name" value="Bact_Antivir_Def_Nuclease"/>
</dbReference>
<dbReference type="SUPFAM" id="SSF52540">
    <property type="entry name" value="P-loop containing nucleoside triphosphate hydrolases"/>
    <property type="match status" value="1"/>
</dbReference>
<dbReference type="PANTHER" id="PTHR43581">
    <property type="entry name" value="ATP/GTP PHOSPHATASE"/>
    <property type="match status" value="1"/>
</dbReference>
<evidence type="ECO:0000259" key="2">
    <source>
        <dbReference type="Pfam" id="PF13476"/>
    </source>
</evidence>
<sequence length="403" mass="45131">MAQIREFTVEGLAGRSEPISFVLNSDVNVFFGLNGSGKTTLLKILHSALSTDVDILENLPFARAAVKVYLNRYGKEFVRTFTRRPQTPSKEVELSVPNLQRPLWNLAGLANPVSLSALPPNLIFDQDQGMIVEAPKWSSDPPEPDGKLTEHSFGFLPISRLYRNLRTPSGSSRLSDQELDSAFARGLQSQWSEYYADISKETAKAQERGLANILGFFLAGGQDQSDVTAVPDEKEAFKRISGFLERQPGFSHLLTSESKFAAIYAKKPELQNVVKQIERVEKTIGEITAPRERFRDVLESMFSGSKHLEFTDKEIKVQLSKDREIGLSLLSSGEKQLLFIALYALTASNHSLIIDEPELSMHVDWQKKLVATLRVLNPRLQLIMATHSPEIMADIPDSKIFRI</sequence>
<dbReference type="OrthoDB" id="9784297at2"/>
<feature type="domain" description="ATPase AAA-type core" evidence="1">
    <location>
        <begin position="297"/>
        <end position="393"/>
    </location>
</feature>
<dbReference type="InterPro" id="IPR027417">
    <property type="entry name" value="P-loop_NTPase"/>
</dbReference>
<dbReference type="GO" id="GO:0016887">
    <property type="term" value="F:ATP hydrolysis activity"/>
    <property type="evidence" value="ECO:0007669"/>
    <property type="project" value="InterPro"/>
</dbReference>
<dbReference type="Pfam" id="PF13476">
    <property type="entry name" value="AAA_23"/>
    <property type="match status" value="1"/>
</dbReference>
<dbReference type="EMBL" id="OMOD01000079">
    <property type="protein sequence ID" value="SPF36932.1"/>
    <property type="molecule type" value="Genomic_DNA"/>
</dbReference>
<evidence type="ECO:0000313" key="3">
    <source>
        <dbReference type="EMBL" id="SPF36932.1"/>
    </source>
</evidence>
<proteinExistence type="predicted"/>
<feature type="domain" description="Rad50/SbcC-type AAA" evidence="2">
    <location>
        <begin position="19"/>
        <end position="79"/>
    </location>
</feature>
<dbReference type="AlphaFoldDB" id="A0A2U3KB79"/>
<name>A0A2U3KB79_9BACT</name>
<dbReference type="GO" id="GO:0005524">
    <property type="term" value="F:ATP binding"/>
    <property type="evidence" value="ECO:0007669"/>
    <property type="project" value="InterPro"/>
</dbReference>